<evidence type="ECO:0000313" key="2">
    <source>
        <dbReference type="Proteomes" id="UP000887013"/>
    </source>
</evidence>
<reference evidence="1" key="1">
    <citation type="submission" date="2020-08" db="EMBL/GenBank/DDBJ databases">
        <title>Multicomponent nature underlies the extraordinary mechanical properties of spider dragline silk.</title>
        <authorList>
            <person name="Kono N."/>
            <person name="Nakamura H."/>
            <person name="Mori M."/>
            <person name="Yoshida Y."/>
            <person name="Ohtoshi R."/>
            <person name="Malay A.D."/>
            <person name="Moran D.A.P."/>
            <person name="Tomita M."/>
            <person name="Numata K."/>
            <person name="Arakawa K."/>
        </authorList>
    </citation>
    <scope>NUCLEOTIDE SEQUENCE</scope>
</reference>
<proteinExistence type="predicted"/>
<accession>A0A8X6TP44</accession>
<dbReference type="Proteomes" id="UP000887013">
    <property type="component" value="Unassembled WGS sequence"/>
</dbReference>
<name>A0A8X6TP44_NEPPI</name>
<dbReference type="GO" id="GO:0003676">
    <property type="term" value="F:nucleic acid binding"/>
    <property type="evidence" value="ECO:0007669"/>
    <property type="project" value="InterPro"/>
</dbReference>
<dbReference type="InterPro" id="IPR036397">
    <property type="entry name" value="RNaseH_sf"/>
</dbReference>
<sequence>MRRQLRVQRPPIRNISDLRDRCLNIWYNLSPVIYQGLVSSMPRRIEAVLRAKGAVDSSFNQKDDDARLHRTQLETIVGMKRHEPIRMDGCGRRNREVGTLTRRCLFLGDTAGAEQWGNTAGESVVEEQVKSRKPKTRLWKSQGTVNALSERLGRAIKNW</sequence>
<gene>
    <name evidence="1" type="primary">RF55_22990</name>
    <name evidence="1" type="ORF">NPIL_383661</name>
</gene>
<keyword evidence="2" id="KW-1185">Reference proteome</keyword>
<dbReference type="EMBL" id="BMAW01014830">
    <property type="protein sequence ID" value="GFT40683.1"/>
    <property type="molecule type" value="Genomic_DNA"/>
</dbReference>
<evidence type="ECO:0000313" key="1">
    <source>
        <dbReference type="EMBL" id="GFT40683.1"/>
    </source>
</evidence>
<organism evidence="1 2">
    <name type="scientific">Nephila pilipes</name>
    <name type="common">Giant wood spider</name>
    <name type="synonym">Nephila maculata</name>
    <dbReference type="NCBI Taxonomy" id="299642"/>
    <lineage>
        <taxon>Eukaryota</taxon>
        <taxon>Metazoa</taxon>
        <taxon>Ecdysozoa</taxon>
        <taxon>Arthropoda</taxon>
        <taxon>Chelicerata</taxon>
        <taxon>Arachnida</taxon>
        <taxon>Araneae</taxon>
        <taxon>Araneomorphae</taxon>
        <taxon>Entelegynae</taxon>
        <taxon>Araneoidea</taxon>
        <taxon>Nephilidae</taxon>
        <taxon>Nephila</taxon>
    </lineage>
</organism>
<comment type="caution">
    <text evidence="1">The sequence shown here is derived from an EMBL/GenBank/DDBJ whole genome shotgun (WGS) entry which is preliminary data.</text>
</comment>
<dbReference type="Gene3D" id="3.30.420.10">
    <property type="entry name" value="Ribonuclease H-like superfamily/Ribonuclease H"/>
    <property type="match status" value="1"/>
</dbReference>
<protein>
    <submittedName>
        <fullName evidence="1">Transposase domain containing protein</fullName>
    </submittedName>
</protein>
<dbReference type="AlphaFoldDB" id="A0A8X6TP44"/>